<name>A0A4P2PWC3_SORCE</name>
<evidence type="ECO:0000313" key="4">
    <source>
        <dbReference type="Proteomes" id="UP000295781"/>
    </source>
</evidence>
<dbReference type="GO" id="GO:0003677">
    <property type="term" value="F:DNA binding"/>
    <property type="evidence" value="ECO:0007669"/>
    <property type="project" value="InterPro"/>
</dbReference>
<organism evidence="3 4">
    <name type="scientific">Sorangium cellulosum</name>
    <name type="common">Polyangium cellulosum</name>
    <dbReference type="NCBI Taxonomy" id="56"/>
    <lineage>
        <taxon>Bacteria</taxon>
        <taxon>Pseudomonadati</taxon>
        <taxon>Myxococcota</taxon>
        <taxon>Polyangia</taxon>
        <taxon>Polyangiales</taxon>
        <taxon>Polyangiaceae</taxon>
        <taxon>Sorangium</taxon>
    </lineage>
</organism>
<evidence type="ECO:0000259" key="2">
    <source>
        <dbReference type="Pfam" id="PF04471"/>
    </source>
</evidence>
<dbReference type="Proteomes" id="UP000295781">
    <property type="component" value="Chromosome"/>
</dbReference>
<dbReference type="InterPro" id="IPR007560">
    <property type="entry name" value="Restrct_endonuc_IV_Mrr"/>
</dbReference>
<dbReference type="EMBL" id="CP012670">
    <property type="protein sequence ID" value="AUX21074.1"/>
    <property type="molecule type" value="Genomic_DNA"/>
</dbReference>
<dbReference type="GO" id="GO:0009307">
    <property type="term" value="P:DNA restriction-modification system"/>
    <property type="evidence" value="ECO:0007669"/>
    <property type="project" value="InterPro"/>
</dbReference>
<gene>
    <name evidence="3" type="ORF">SOCEGT47_015520</name>
</gene>
<dbReference type="Pfam" id="PF04471">
    <property type="entry name" value="Mrr_cat"/>
    <property type="match status" value="1"/>
</dbReference>
<sequence>MDAGLTATINPTDISPRRDGGGRGPTATISQTEELDLLVQNASPDPFWQKESPYFLVECKNWSKHVGARELRDLWGKMEGRYDRCRLALLVAPDGIADTVRTLQLQNAKQSKLVVLIGPGDLDWLVAGPDRSAILKELHQRAVSAASSEGDVEGST</sequence>
<reference evidence="3 4" key="1">
    <citation type="submission" date="2015-09" db="EMBL/GenBank/DDBJ databases">
        <title>Sorangium comparison.</title>
        <authorList>
            <person name="Zaburannyi N."/>
            <person name="Bunk B."/>
            <person name="Overmann J."/>
            <person name="Mueller R."/>
        </authorList>
    </citation>
    <scope>NUCLEOTIDE SEQUENCE [LARGE SCALE GENOMIC DNA]</scope>
    <source>
        <strain evidence="3 4">So ceGT47</strain>
    </source>
</reference>
<feature type="domain" description="Restriction endonuclease type IV Mrr" evidence="2">
    <location>
        <begin position="50"/>
        <end position="103"/>
    </location>
</feature>
<evidence type="ECO:0000313" key="3">
    <source>
        <dbReference type="EMBL" id="AUX21074.1"/>
    </source>
</evidence>
<dbReference type="AlphaFoldDB" id="A0A4P2PWC3"/>
<dbReference type="GO" id="GO:0004519">
    <property type="term" value="F:endonuclease activity"/>
    <property type="evidence" value="ECO:0007669"/>
    <property type="project" value="InterPro"/>
</dbReference>
<proteinExistence type="predicted"/>
<feature type="region of interest" description="Disordered" evidence="1">
    <location>
        <begin position="1"/>
        <end position="27"/>
    </location>
</feature>
<accession>A0A4P2PWC3</accession>
<protein>
    <recommendedName>
        <fullName evidence="2">Restriction endonuclease type IV Mrr domain-containing protein</fullName>
    </recommendedName>
</protein>
<evidence type="ECO:0000256" key="1">
    <source>
        <dbReference type="SAM" id="MobiDB-lite"/>
    </source>
</evidence>